<protein>
    <submittedName>
        <fullName evidence="1">Uncharacterized protein</fullName>
    </submittedName>
</protein>
<feature type="non-terminal residue" evidence="1">
    <location>
        <position position="1"/>
    </location>
</feature>
<gene>
    <name evidence="1" type="ORF">MYCTH_15682</name>
</gene>
<dbReference type="InParanoid" id="G2QNQ2"/>
<feature type="non-terminal residue" evidence="1">
    <location>
        <position position="162"/>
    </location>
</feature>
<sequence length="162" mass="18624">PPPLIPYPWTWACHKCGSKYPLAATRRCLGCSHYLCTPTTLEKSQPETRRQKQKGRDSSYCSTEFDYTGWAVWGSYRRFRGSDDGTIDHDTFATWGLVNTESRSGNDCDSRSAAWQPLSRATVKQVRRRKENMYVSGQYSCSLHCDFPSECLHSLHRAFVKR</sequence>
<proteinExistence type="predicted"/>
<dbReference type="Proteomes" id="UP000007322">
    <property type="component" value="Chromosome 7"/>
</dbReference>
<dbReference type="HOGENOM" id="CLU_1639529_0_0_1"/>
<dbReference type="AlphaFoldDB" id="G2QNQ2"/>
<dbReference type="OrthoDB" id="5396104at2759"/>
<evidence type="ECO:0000313" key="1">
    <source>
        <dbReference type="EMBL" id="AEO61276.1"/>
    </source>
</evidence>
<dbReference type="STRING" id="573729.G2QNQ2"/>
<dbReference type="GeneID" id="11506400"/>
<dbReference type="RefSeq" id="XP_003666521.1">
    <property type="nucleotide sequence ID" value="XM_003666473.1"/>
</dbReference>
<reference evidence="1 2" key="1">
    <citation type="journal article" date="2011" name="Nat. Biotechnol.">
        <title>Comparative genomic analysis of the thermophilic biomass-degrading fungi Myceliophthora thermophila and Thielavia terrestris.</title>
        <authorList>
            <person name="Berka R.M."/>
            <person name="Grigoriev I.V."/>
            <person name="Otillar R."/>
            <person name="Salamov A."/>
            <person name="Grimwood J."/>
            <person name="Reid I."/>
            <person name="Ishmael N."/>
            <person name="John T."/>
            <person name="Darmond C."/>
            <person name="Moisan M.-C."/>
            <person name="Henrissat B."/>
            <person name="Coutinho P.M."/>
            <person name="Lombard V."/>
            <person name="Natvig D.O."/>
            <person name="Lindquist E."/>
            <person name="Schmutz J."/>
            <person name="Lucas S."/>
            <person name="Harris P."/>
            <person name="Powlowski J."/>
            <person name="Bellemare A."/>
            <person name="Taylor D."/>
            <person name="Butler G."/>
            <person name="de Vries R.P."/>
            <person name="Allijn I.E."/>
            <person name="van den Brink J."/>
            <person name="Ushinsky S."/>
            <person name="Storms R."/>
            <person name="Powell A.J."/>
            <person name="Paulsen I.T."/>
            <person name="Elbourne L.D.H."/>
            <person name="Baker S.E."/>
            <person name="Magnuson J."/>
            <person name="LaBoissiere S."/>
            <person name="Clutterbuck A.J."/>
            <person name="Martinez D."/>
            <person name="Wogulis M."/>
            <person name="de Leon A.L."/>
            <person name="Rey M.W."/>
            <person name="Tsang A."/>
        </authorList>
    </citation>
    <scope>NUCLEOTIDE SEQUENCE [LARGE SCALE GENOMIC DNA]</scope>
    <source>
        <strain evidence="2">ATCC 42464 / BCRC 31852 / DSM 1799</strain>
    </source>
</reference>
<dbReference type="EMBL" id="CP003008">
    <property type="protein sequence ID" value="AEO61276.1"/>
    <property type="molecule type" value="Genomic_DNA"/>
</dbReference>
<evidence type="ECO:0000313" key="2">
    <source>
        <dbReference type="Proteomes" id="UP000007322"/>
    </source>
</evidence>
<organism evidence="1 2">
    <name type="scientific">Thermothelomyces thermophilus (strain ATCC 42464 / BCRC 31852 / DSM 1799)</name>
    <name type="common">Sporotrichum thermophile</name>
    <dbReference type="NCBI Taxonomy" id="573729"/>
    <lineage>
        <taxon>Eukaryota</taxon>
        <taxon>Fungi</taxon>
        <taxon>Dikarya</taxon>
        <taxon>Ascomycota</taxon>
        <taxon>Pezizomycotina</taxon>
        <taxon>Sordariomycetes</taxon>
        <taxon>Sordariomycetidae</taxon>
        <taxon>Sordariales</taxon>
        <taxon>Chaetomiaceae</taxon>
        <taxon>Thermothelomyces</taxon>
    </lineage>
</organism>
<keyword evidence="2" id="KW-1185">Reference proteome</keyword>
<dbReference type="VEuPathDB" id="FungiDB:MYCTH_15682"/>
<dbReference type="KEGG" id="mtm:MYCTH_15682"/>
<name>G2QNQ2_THET4</name>
<dbReference type="eggNOG" id="ENOG502SSVD">
    <property type="taxonomic scope" value="Eukaryota"/>
</dbReference>
<accession>G2QNQ2</accession>